<dbReference type="GO" id="GO:0005737">
    <property type="term" value="C:cytoplasm"/>
    <property type="evidence" value="ECO:0007669"/>
    <property type="project" value="UniProtKB-SubCell"/>
</dbReference>
<evidence type="ECO:0000313" key="7">
    <source>
        <dbReference type="EMBL" id="QDH13430.1"/>
    </source>
</evidence>
<dbReference type="EMBL" id="CP038231">
    <property type="protein sequence ID" value="QDH13430.1"/>
    <property type="molecule type" value="Genomic_DNA"/>
</dbReference>
<comment type="similarity">
    <text evidence="2">Belongs to the RecX family.</text>
</comment>
<keyword evidence="4" id="KW-0963">Cytoplasm</keyword>
<dbReference type="OrthoDB" id="7282296at2"/>
<feature type="compositionally biased region" description="Basic and acidic residues" evidence="5">
    <location>
        <begin position="27"/>
        <end position="40"/>
    </location>
</feature>
<dbReference type="InterPro" id="IPR053924">
    <property type="entry name" value="RecX_HTH_2nd"/>
</dbReference>
<accession>A0A4Y6U8U9</accession>
<evidence type="ECO:0000256" key="3">
    <source>
        <dbReference type="ARBA" id="ARBA00018111"/>
    </source>
</evidence>
<dbReference type="RefSeq" id="WP_141443100.1">
    <property type="nucleotide sequence ID" value="NZ_CP038231.1"/>
</dbReference>
<protein>
    <recommendedName>
        <fullName evidence="3">Regulatory protein RecX</fullName>
    </recommendedName>
</protein>
<dbReference type="AlphaFoldDB" id="A0A4Y6U8U9"/>
<sequence length="270" mass="29353">MTAPLRPENSPLPPVGGKTPTNGSEGIRGKSQLERGERPQPRRTKIPRVPDENRLREQALRHVERFAATRASLEGMLERYLARWAVRATRAGMEADLAQAHAARLAPLAATVAESLEKAGVVDDAAFSRSRARSLTRSGRSRLAVKAHLKGRGVSTETMENALEESLGEVAGPGQQSELAAALVLARKRKLGPFALRAPPEMEGEGAEDPEEGLVDDGQPAHLKALKEQRRVTGVFARAGFAMDVAQRVLDMDLEEAEERILQFRSGTFS</sequence>
<name>A0A4Y6U8U9_9PROT</name>
<dbReference type="InterPro" id="IPR036388">
    <property type="entry name" value="WH-like_DNA-bd_sf"/>
</dbReference>
<organism evidence="7 8">
    <name type="scientific">Formicincola oecophyllae</name>
    <dbReference type="NCBI Taxonomy" id="2558361"/>
    <lineage>
        <taxon>Bacteria</taxon>
        <taxon>Pseudomonadati</taxon>
        <taxon>Pseudomonadota</taxon>
        <taxon>Alphaproteobacteria</taxon>
        <taxon>Acetobacterales</taxon>
        <taxon>Acetobacteraceae</taxon>
        <taxon>Formicincola</taxon>
    </lineage>
</organism>
<dbReference type="KEGG" id="swf:E3E12_03550"/>
<feature type="region of interest" description="Disordered" evidence="5">
    <location>
        <begin position="1"/>
        <end position="53"/>
    </location>
</feature>
<proteinExistence type="inferred from homology"/>
<feature type="domain" description="RecX second three-helical" evidence="6">
    <location>
        <begin position="123"/>
        <end position="163"/>
    </location>
</feature>
<evidence type="ECO:0000256" key="4">
    <source>
        <dbReference type="ARBA" id="ARBA00022490"/>
    </source>
</evidence>
<dbReference type="Proteomes" id="UP000318709">
    <property type="component" value="Chromosome"/>
</dbReference>
<evidence type="ECO:0000256" key="5">
    <source>
        <dbReference type="SAM" id="MobiDB-lite"/>
    </source>
</evidence>
<comment type="subcellular location">
    <subcellularLocation>
        <location evidence="1">Cytoplasm</location>
    </subcellularLocation>
</comment>
<evidence type="ECO:0000313" key="8">
    <source>
        <dbReference type="Proteomes" id="UP000318709"/>
    </source>
</evidence>
<reference evidence="7 8" key="1">
    <citation type="submission" date="2019-03" db="EMBL/GenBank/DDBJ databases">
        <title>The complete genome sequence of Swingsia_sp. F3b2 LMG30590(T).</title>
        <authorList>
            <person name="Chua K.-O."/>
            <person name="Chan K.-G."/>
            <person name="See-Too W.-S."/>
        </authorList>
    </citation>
    <scope>NUCLEOTIDE SEQUENCE [LARGE SCALE GENOMIC DNA]</scope>
    <source>
        <strain evidence="7 8">F3b2</strain>
    </source>
</reference>
<evidence type="ECO:0000259" key="6">
    <source>
        <dbReference type="Pfam" id="PF02631"/>
    </source>
</evidence>
<dbReference type="Pfam" id="PF02631">
    <property type="entry name" value="RecX_HTH2"/>
    <property type="match status" value="1"/>
</dbReference>
<evidence type="ECO:0000256" key="2">
    <source>
        <dbReference type="ARBA" id="ARBA00009695"/>
    </source>
</evidence>
<evidence type="ECO:0000256" key="1">
    <source>
        <dbReference type="ARBA" id="ARBA00004496"/>
    </source>
</evidence>
<gene>
    <name evidence="7" type="ORF">E3E12_03550</name>
</gene>
<dbReference type="Gene3D" id="1.10.10.10">
    <property type="entry name" value="Winged helix-like DNA-binding domain superfamily/Winged helix DNA-binding domain"/>
    <property type="match status" value="1"/>
</dbReference>
<keyword evidence="8" id="KW-1185">Reference proteome</keyword>